<evidence type="ECO:0000313" key="7">
    <source>
        <dbReference type="EMBL" id="ANW97036.1"/>
    </source>
</evidence>
<dbReference type="Proteomes" id="UP000092967">
    <property type="component" value="Chromosome"/>
</dbReference>
<evidence type="ECO:0000256" key="2">
    <source>
        <dbReference type="ARBA" id="ARBA00022475"/>
    </source>
</evidence>
<feature type="transmembrane region" description="Helical" evidence="6">
    <location>
        <begin position="280"/>
        <end position="302"/>
    </location>
</feature>
<dbReference type="InterPro" id="IPR050833">
    <property type="entry name" value="Poly_Biosynth_Transport"/>
</dbReference>
<feature type="transmembrane region" description="Helical" evidence="6">
    <location>
        <begin position="365"/>
        <end position="387"/>
    </location>
</feature>
<dbReference type="KEGG" id="wfu:AXE80_12405"/>
<dbReference type="GO" id="GO:0005886">
    <property type="term" value="C:plasma membrane"/>
    <property type="evidence" value="ECO:0007669"/>
    <property type="project" value="UniProtKB-SubCell"/>
</dbReference>
<dbReference type="PANTHER" id="PTHR30250:SF11">
    <property type="entry name" value="O-ANTIGEN TRANSPORTER-RELATED"/>
    <property type="match status" value="1"/>
</dbReference>
<dbReference type="RefSeq" id="WP_068827817.1">
    <property type="nucleotide sequence ID" value="NZ_CP014224.1"/>
</dbReference>
<keyword evidence="5 6" id="KW-0472">Membrane</keyword>
<evidence type="ECO:0000256" key="4">
    <source>
        <dbReference type="ARBA" id="ARBA00022989"/>
    </source>
</evidence>
<dbReference type="OrthoDB" id="870113at2"/>
<dbReference type="PANTHER" id="PTHR30250">
    <property type="entry name" value="PST FAMILY PREDICTED COLANIC ACID TRANSPORTER"/>
    <property type="match status" value="1"/>
</dbReference>
<feature type="transmembrane region" description="Helical" evidence="6">
    <location>
        <begin position="78"/>
        <end position="97"/>
    </location>
</feature>
<dbReference type="STRING" id="1790137.AXE80_12405"/>
<comment type="subcellular location">
    <subcellularLocation>
        <location evidence="1">Cell membrane</location>
        <topology evidence="1">Multi-pass membrane protein</topology>
    </subcellularLocation>
</comment>
<evidence type="ECO:0000256" key="3">
    <source>
        <dbReference type="ARBA" id="ARBA00022692"/>
    </source>
</evidence>
<feature type="transmembrane region" description="Helical" evidence="6">
    <location>
        <begin position="133"/>
        <end position="155"/>
    </location>
</feature>
<keyword evidence="2" id="KW-1003">Cell membrane</keyword>
<sequence length="393" mass="44476">MKISKNIFQTLVVRGGVAVVNMAIVFLTLNVLGADGRGKISLFLTDLSLVLILVNILSGSTIAYHVKKMKLNVLIRTSYLWTVLIAVMPSLVLMYVHKESIHKHLYFIAVLNGFFSANQMIFIGRKDIERYNFLFLLQPTLVVSSLIFMIFVVGLRSINSYVISLYVSFGIVFLISVFFVFRDDKKEGLSDKVLKSIYRYGLGNEVSVGVHLLNNRFLYYIIYEVLGAYTLGLFSVAVSITESVLIISRSISVNQYSEILNMKEIKDKIRITNKSIKNTGVYTIIAIVVLLLIPENILGIVIKEDIRVIKECMCYLSIGVFFHSIGNIYGNYFSGLGRYKENIQKSLIGFVLLIVGWFLLSSYGLIGACLSMMIGYFSSFIFLFFLYKKEVSF</sequence>
<feature type="transmembrane region" description="Helical" evidence="6">
    <location>
        <begin position="103"/>
        <end position="121"/>
    </location>
</feature>
<name>A0A1B1Y8F0_9FLAO</name>
<keyword evidence="3 6" id="KW-0812">Transmembrane</keyword>
<feature type="transmembrane region" description="Helical" evidence="6">
    <location>
        <begin position="40"/>
        <end position="66"/>
    </location>
</feature>
<feature type="transmembrane region" description="Helical" evidence="6">
    <location>
        <begin position="308"/>
        <end position="330"/>
    </location>
</feature>
<keyword evidence="8" id="KW-1185">Reference proteome</keyword>
<protein>
    <submittedName>
        <fullName evidence="7">Uncharacterized protein</fullName>
    </submittedName>
</protein>
<evidence type="ECO:0000256" key="6">
    <source>
        <dbReference type="SAM" id="Phobius"/>
    </source>
</evidence>
<accession>A0A1B1Y8F0</accession>
<feature type="transmembrane region" description="Helical" evidence="6">
    <location>
        <begin position="228"/>
        <end position="247"/>
    </location>
</feature>
<feature type="transmembrane region" description="Helical" evidence="6">
    <location>
        <begin position="342"/>
        <end position="359"/>
    </location>
</feature>
<proteinExistence type="predicted"/>
<reference evidence="7 8" key="1">
    <citation type="submission" date="2016-02" db="EMBL/GenBank/DDBJ databases">
        <authorList>
            <person name="Wen L."/>
            <person name="He K."/>
            <person name="Yang H."/>
        </authorList>
    </citation>
    <scope>NUCLEOTIDE SEQUENCE [LARGE SCALE GENOMIC DNA]</scope>
    <source>
        <strain evidence="7 8">CZ1127</strain>
    </source>
</reference>
<dbReference type="EMBL" id="CP014224">
    <property type="protein sequence ID" value="ANW97036.1"/>
    <property type="molecule type" value="Genomic_DNA"/>
</dbReference>
<gene>
    <name evidence="7" type="ORF">AXE80_12405</name>
</gene>
<evidence type="ECO:0000256" key="1">
    <source>
        <dbReference type="ARBA" id="ARBA00004651"/>
    </source>
</evidence>
<keyword evidence="4 6" id="KW-1133">Transmembrane helix</keyword>
<organism evidence="7 8">
    <name type="scientific">Wenyingzhuangia fucanilytica</name>
    <dbReference type="NCBI Taxonomy" id="1790137"/>
    <lineage>
        <taxon>Bacteria</taxon>
        <taxon>Pseudomonadati</taxon>
        <taxon>Bacteroidota</taxon>
        <taxon>Flavobacteriia</taxon>
        <taxon>Flavobacteriales</taxon>
        <taxon>Flavobacteriaceae</taxon>
        <taxon>Wenyingzhuangia</taxon>
    </lineage>
</organism>
<feature type="transmembrane region" description="Helical" evidence="6">
    <location>
        <begin position="161"/>
        <end position="181"/>
    </location>
</feature>
<feature type="transmembrane region" description="Helical" evidence="6">
    <location>
        <begin position="12"/>
        <end position="34"/>
    </location>
</feature>
<evidence type="ECO:0000256" key="5">
    <source>
        <dbReference type="ARBA" id="ARBA00023136"/>
    </source>
</evidence>
<dbReference type="AlphaFoldDB" id="A0A1B1Y8F0"/>
<evidence type="ECO:0000313" key="8">
    <source>
        <dbReference type="Proteomes" id="UP000092967"/>
    </source>
</evidence>